<proteinExistence type="predicted"/>
<evidence type="ECO:0000313" key="1">
    <source>
        <dbReference type="EMBL" id="TFL05757.1"/>
    </source>
</evidence>
<dbReference type="Proteomes" id="UP000305067">
    <property type="component" value="Unassembled WGS sequence"/>
</dbReference>
<reference evidence="1 2" key="1">
    <citation type="journal article" date="2019" name="Nat. Ecol. Evol.">
        <title>Megaphylogeny resolves global patterns of mushroom evolution.</title>
        <authorList>
            <person name="Varga T."/>
            <person name="Krizsan K."/>
            <person name="Foldi C."/>
            <person name="Dima B."/>
            <person name="Sanchez-Garcia M."/>
            <person name="Sanchez-Ramirez S."/>
            <person name="Szollosi G.J."/>
            <person name="Szarkandi J.G."/>
            <person name="Papp V."/>
            <person name="Albert L."/>
            <person name="Andreopoulos W."/>
            <person name="Angelini C."/>
            <person name="Antonin V."/>
            <person name="Barry K.W."/>
            <person name="Bougher N.L."/>
            <person name="Buchanan P."/>
            <person name="Buyck B."/>
            <person name="Bense V."/>
            <person name="Catcheside P."/>
            <person name="Chovatia M."/>
            <person name="Cooper J."/>
            <person name="Damon W."/>
            <person name="Desjardin D."/>
            <person name="Finy P."/>
            <person name="Geml J."/>
            <person name="Haridas S."/>
            <person name="Hughes K."/>
            <person name="Justo A."/>
            <person name="Karasinski D."/>
            <person name="Kautmanova I."/>
            <person name="Kiss B."/>
            <person name="Kocsube S."/>
            <person name="Kotiranta H."/>
            <person name="LaButti K.M."/>
            <person name="Lechner B.E."/>
            <person name="Liimatainen K."/>
            <person name="Lipzen A."/>
            <person name="Lukacs Z."/>
            <person name="Mihaltcheva S."/>
            <person name="Morgado L.N."/>
            <person name="Niskanen T."/>
            <person name="Noordeloos M.E."/>
            <person name="Ohm R.A."/>
            <person name="Ortiz-Santana B."/>
            <person name="Ovrebo C."/>
            <person name="Racz N."/>
            <person name="Riley R."/>
            <person name="Savchenko A."/>
            <person name="Shiryaev A."/>
            <person name="Soop K."/>
            <person name="Spirin V."/>
            <person name="Szebenyi C."/>
            <person name="Tomsovsky M."/>
            <person name="Tulloss R.E."/>
            <person name="Uehling J."/>
            <person name="Grigoriev I.V."/>
            <person name="Vagvolgyi C."/>
            <person name="Papp T."/>
            <person name="Martin F.M."/>
            <person name="Miettinen O."/>
            <person name="Hibbett D.S."/>
            <person name="Nagy L.G."/>
        </authorList>
    </citation>
    <scope>NUCLEOTIDE SEQUENCE [LARGE SCALE GENOMIC DNA]</scope>
    <source>
        <strain evidence="1 2">CBS 309.79</strain>
    </source>
</reference>
<keyword evidence="2" id="KW-1185">Reference proteome</keyword>
<gene>
    <name evidence="1" type="ORF">BDV98DRAFT_233668</name>
</gene>
<dbReference type="EMBL" id="ML178816">
    <property type="protein sequence ID" value="TFL05757.1"/>
    <property type="molecule type" value="Genomic_DNA"/>
</dbReference>
<accession>A0A5C3QWP0</accession>
<evidence type="ECO:0000313" key="2">
    <source>
        <dbReference type="Proteomes" id="UP000305067"/>
    </source>
</evidence>
<protein>
    <submittedName>
        <fullName evidence="1">Uncharacterized protein</fullName>
    </submittedName>
</protein>
<name>A0A5C3QWP0_9AGAR</name>
<organism evidence="1 2">
    <name type="scientific">Pterulicium gracile</name>
    <dbReference type="NCBI Taxonomy" id="1884261"/>
    <lineage>
        <taxon>Eukaryota</taxon>
        <taxon>Fungi</taxon>
        <taxon>Dikarya</taxon>
        <taxon>Basidiomycota</taxon>
        <taxon>Agaricomycotina</taxon>
        <taxon>Agaricomycetes</taxon>
        <taxon>Agaricomycetidae</taxon>
        <taxon>Agaricales</taxon>
        <taxon>Pleurotineae</taxon>
        <taxon>Pterulaceae</taxon>
        <taxon>Pterulicium</taxon>
    </lineage>
</organism>
<dbReference type="OrthoDB" id="4062651at2759"/>
<dbReference type="AlphaFoldDB" id="A0A5C3QWP0"/>
<sequence>MQSAAAPSSSDDHALWQKDSKRCIYDGRKAPEGSWRAGPPVHLYCDAFADFEQSRCPCFLLSFAGPWMYVSGAVFPFIPIVQRLDVQWAG</sequence>